<dbReference type="Pfam" id="PF00672">
    <property type="entry name" value="HAMP"/>
    <property type="match status" value="1"/>
</dbReference>
<dbReference type="EMBL" id="JAPOHA010000003">
    <property type="protein sequence ID" value="MCY1713287.1"/>
    <property type="molecule type" value="Genomic_DNA"/>
</dbReference>
<name>A0ABT4BQV7_9FIRM</name>
<evidence type="ECO:0000256" key="2">
    <source>
        <dbReference type="ARBA" id="ARBA00022553"/>
    </source>
</evidence>
<feature type="transmembrane region" description="Helical" evidence="5">
    <location>
        <begin position="12"/>
        <end position="34"/>
    </location>
</feature>
<keyword evidence="5" id="KW-0812">Transmembrane</keyword>
<feature type="transmembrane region" description="Helical" evidence="5">
    <location>
        <begin position="297"/>
        <end position="316"/>
    </location>
</feature>
<dbReference type="InterPro" id="IPR050640">
    <property type="entry name" value="Bact_2-comp_sensor_kinase"/>
</dbReference>
<dbReference type="Pfam" id="PF06580">
    <property type="entry name" value="His_kinase"/>
    <property type="match status" value="1"/>
</dbReference>
<dbReference type="Gene3D" id="6.10.340.10">
    <property type="match status" value="1"/>
</dbReference>
<evidence type="ECO:0000313" key="8">
    <source>
        <dbReference type="Proteomes" id="UP001082703"/>
    </source>
</evidence>
<keyword evidence="4 7" id="KW-0418">Kinase</keyword>
<evidence type="ECO:0000256" key="3">
    <source>
        <dbReference type="ARBA" id="ARBA00022679"/>
    </source>
</evidence>
<dbReference type="InterPro" id="IPR003594">
    <property type="entry name" value="HATPase_dom"/>
</dbReference>
<gene>
    <name evidence="7" type="ORF">OUY18_03320</name>
</gene>
<dbReference type="CDD" id="cd06225">
    <property type="entry name" value="HAMP"/>
    <property type="match status" value="1"/>
</dbReference>
<dbReference type="Proteomes" id="UP001082703">
    <property type="component" value="Unassembled WGS sequence"/>
</dbReference>
<proteinExistence type="predicted"/>
<dbReference type="PROSITE" id="PS50885">
    <property type="entry name" value="HAMP"/>
    <property type="match status" value="1"/>
</dbReference>
<dbReference type="SUPFAM" id="SSF55874">
    <property type="entry name" value="ATPase domain of HSP90 chaperone/DNA topoisomerase II/histidine kinase"/>
    <property type="match status" value="1"/>
</dbReference>
<comment type="caution">
    <text evidence="7">The sequence shown here is derived from an EMBL/GenBank/DDBJ whole genome shotgun (WGS) entry which is preliminary data.</text>
</comment>
<dbReference type="PANTHER" id="PTHR34220">
    <property type="entry name" value="SENSOR HISTIDINE KINASE YPDA"/>
    <property type="match status" value="1"/>
</dbReference>
<sequence length="581" mass="66318">MKLKKSFRLNLYLLFTVSIIFPIFLIFGIFTWYYNQQTVLQDRRHVSNILTSMSKNIEISFNELEHISFTPYLYKDVLGCMTYMKNGYLENRPDFLEVNRLEEVYNLTFTKLMYSSSNHILGIGFYPMSKQDSFVYQLDHNTAGLQTLSQPGYFSDALFLSARKAGGNPLYTPFHTQPGKYNSKEYFSIVRMIKDFDSQKEIGVLRIDASTESLKNVIDRVDIPGKSRVLLVDDLEHLIYSSGDIDPAILTQLSNRDTVSANGDSYLVTREKIPRFGWSLIYLSSKKDILISNAQTYLLAFVLMIFAVLISFFIYCRGSSKMVSSVSNILQTIRKIQTGDLSAKSTVKETNTELALISDALNEMARQLNDHIIREYKAVISQRNAEYIALQSQINPHFLYNTLNGFIALNRMGERDTLEKAILQLTHLFRYTCKNESISTVGQELDFVSRYLELQKLRFEDRLNFRISIQPEAEELEIPKLLIQPIVENCIVHGMEPQDDPIHIEISAETCTDALSGKCLRLVVKDDGLGFDPGSVKPASSRVGLENIRDRVELFNPHACFVLESAPGRGTQCVILFPIQK</sequence>
<feature type="domain" description="HAMP" evidence="6">
    <location>
        <begin position="320"/>
        <end position="373"/>
    </location>
</feature>
<dbReference type="PANTHER" id="PTHR34220:SF7">
    <property type="entry name" value="SENSOR HISTIDINE KINASE YPDA"/>
    <property type="match status" value="1"/>
</dbReference>
<evidence type="ECO:0000259" key="6">
    <source>
        <dbReference type="PROSITE" id="PS50885"/>
    </source>
</evidence>
<evidence type="ECO:0000256" key="5">
    <source>
        <dbReference type="SAM" id="Phobius"/>
    </source>
</evidence>
<dbReference type="SMART" id="SM00304">
    <property type="entry name" value="HAMP"/>
    <property type="match status" value="1"/>
</dbReference>
<evidence type="ECO:0000256" key="4">
    <source>
        <dbReference type="ARBA" id="ARBA00022777"/>
    </source>
</evidence>
<evidence type="ECO:0000313" key="7">
    <source>
        <dbReference type="EMBL" id="MCY1713287.1"/>
    </source>
</evidence>
<keyword evidence="2" id="KW-0597">Phosphoprotein</keyword>
<dbReference type="InterPro" id="IPR003660">
    <property type="entry name" value="HAMP_dom"/>
</dbReference>
<dbReference type="Pfam" id="PF02518">
    <property type="entry name" value="HATPase_c"/>
    <property type="match status" value="1"/>
</dbReference>
<keyword evidence="8" id="KW-1185">Reference proteome</keyword>
<reference evidence="7 8" key="1">
    <citation type="submission" date="2022-11" db="EMBL/GenBank/DDBJ databases">
        <authorList>
            <person name="Caiyu Z."/>
        </authorList>
    </citation>
    <scope>NUCLEOTIDE SEQUENCE [LARGE SCALE GENOMIC DNA]</scope>
    <source>
        <strain evidence="7 8">YR-4</strain>
    </source>
</reference>
<keyword evidence="3" id="KW-0808">Transferase</keyword>
<dbReference type="RefSeq" id="WP_268057294.1">
    <property type="nucleotide sequence ID" value="NZ_JAPOHA010000003.1"/>
</dbReference>
<keyword evidence="5" id="KW-0472">Membrane</keyword>
<dbReference type="InterPro" id="IPR036890">
    <property type="entry name" value="HATPase_C_sf"/>
</dbReference>
<keyword evidence="5" id="KW-1133">Transmembrane helix</keyword>
<dbReference type="InterPro" id="IPR010559">
    <property type="entry name" value="Sig_transdc_His_kin_internal"/>
</dbReference>
<dbReference type="Gene3D" id="3.30.565.10">
    <property type="entry name" value="Histidine kinase-like ATPase, C-terminal domain"/>
    <property type="match status" value="1"/>
</dbReference>
<evidence type="ECO:0000256" key="1">
    <source>
        <dbReference type="ARBA" id="ARBA00004370"/>
    </source>
</evidence>
<accession>A0ABT4BQV7</accession>
<comment type="subcellular location">
    <subcellularLocation>
        <location evidence="1">Membrane</location>
    </subcellularLocation>
</comment>
<protein>
    <submittedName>
        <fullName evidence="7">Sensor histidine kinase</fullName>
    </submittedName>
</protein>
<dbReference type="GO" id="GO:0016301">
    <property type="term" value="F:kinase activity"/>
    <property type="evidence" value="ECO:0007669"/>
    <property type="project" value="UniProtKB-KW"/>
</dbReference>
<organism evidence="7 8">
    <name type="scientific">Caproiciproducens galactitolivorans</name>
    <dbReference type="NCBI Taxonomy" id="642589"/>
    <lineage>
        <taxon>Bacteria</taxon>
        <taxon>Bacillati</taxon>
        <taxon>Bacillota</taxon>
        <taxon>Clostridia</taxon>
        <taxon>Eubacteriales</taxon>
        <taxon>Acutalibacteraceae</taxon>
        <taxon>Caproiciproducens</taxon>
    </lineage>
</organism>